<accession>A0ABN0UCJ8</accession>
<keyword evidence="2" id="KW-1185">Reference proteome</keyword>
<sequence>MSIAPPAASAAQWVYGGTYSTQSQCKSIGASRVRSGQYETYRCERDEPFWTLRGFVN</sequence>
<name>A0ABN0UCJ8_9ACTN</name>
<evidence type="ECO:0000313" key="2">
    <source>
        <dbReference type="Proteomes" id="UP001500967"/>
    </source>
</evidence>
<reference evidence="1 2" key="1">
    <citation type="journal article" date="2019" name="Int. J. Syst. Evol. Microbiol.">
        <title>The Global Catalogue of Microorganisms (GCM) 10K type strain sequencing project: providing services to taxonomists for standard genome sequencing and annotation.</title>
        <authorList>
            <consortium name="The Broad Institute Genomics Platform"/>
            <consortium name="The Broad Institute Genome Sequencing Center for Infectious Disease"/>
            <person name="Wu L."/>
            <person name="Ma J."/>
        </authorList>
    </citation>
    <scope>NUCLEOTIDE SEQUENCE [LARGE SCALE GENOMIC DNA]</scope>
    <source>
        <strain evidence="1 2">JCM 10425</strain>
    </source>
</reference>
<dbReference type="Proteomes" id="UP001500967">
    <property type="component" value="Unassembled WGS sequence"/>
</dbReference>
<dbReference type="EMBL" id="BAAAGX010000014">
    <property type="protein sequence ID" value="GAA0245955.1"/>
    <property type="molecule type" value="Genomic_DNA"/>
</dbReference>
<comment type="caution">
    <text evidence="1">The sequence shown here is derived from an EMBL/GenBank/DDBJ whole genome shotgun (WGS) entry which is preliminary data.</text>
</comment>
<evidence type="ECO:0000313" key="1">
    <source>
        <dbReference type="EMBL" id="GAA0245955.1"/>
    </source>
</evidence>
<organism evidence="1 2">
    <name type="scientific">Cryptosporangium japonicum</name>
    <dbReference type="NCBI Taxonomy" id="80872"/>
    <lineage>
        <taxon>Bacteria</taxon>
        <taxon>Bacillati</taxon>
        <taxon>Actinomycetota</taxon>
        <taxon>Actinomycetes</taxon>
        <taxon>Cryptosporangiales</taxon>
        <taxon>Cryptosporangiaceae</taxon>
        <taxon>Cryptosporangium</taxon>
    </lineage>
</organism>
<gene>
    <name evidence="1" type="ORF">GCM10009539_34150</name>
</gene>
<protein>
    <submittedName>
        <fullName evidence="1">Uncharacterized protein</fullName>
    </submittedName>
</protein>
<proteinExistence type="predicted"/>